<organism evidence="1 2">
    <name type="scientific">Enterobacillus tribolii</name>
    <dbReference type="NCBI Taxonomy" id="1487935"/>
    <lineage>
        <taxon>Bacteria</taxon>
        <taxon>Pseudomonadati</taxon>
        <taxon>Pseudomonadota</taxon>
        <taxon>Gammaproteobacteria</taxon>
        <taxon>Enterobacterales</taxon>
        <taxon>Hafniaceae</taxon>
        <taxon>Enterobacillus</taxon>
    </lineage>
</organism>
<keyword evidence="1" id="KW-0449">Lipoprotein</keyword>
<dbReference type="PANTHER" id="PTHR37530">
    <property type="entry name" value="OUTER MEMBRANE PROTEIN SLP"/>
    <property type="match status" value="1"/>
</dbReference>
<gene>
    <name evidence="1" type="ORF">C8D90_101799</name>
</gene>
<dbReference type="PANTHER" id="PTHR37530:SF1">
    <property type="entry name" value="OUTER MEMBRANE PROTEIN SLP"/>
    <property type="match status" value="1"/>
</dbReference>
<evidence type="ECO:0000313" key="1">
    <source>
        <dbReference type="EMBL" id="RDK97351.1"/>
    </source>
</evidence>
<keyword evidence="2" id="KW-1185">Reference proteome</keyword>
<dbReference type="Proteomes" id="UP000254848">
    <property type="component" value="Unassembled WGS sequence"/>
</dbReference>
<dbReference type="OrthoDB" id="5295757at2"/>
<evidence type="ECO:0000313" key="2">
    <source>
        <dbReference type="Proteomes" id="UP000254848"/>
    </source>
</evidence>
<reference evidence="1 2" key="1">
    <citation type="submission" date="2018-07" db="EMBL/GenBank/DDBJ databases">
        <title>Genomic Encyclopedia of Type Strains, Phase IV (KMG-IV): sequencing the most valuable type-strain genomes for metagenomic binning, comparative biology and taxonomic classification.</title>
        <authorList>
            <person name="Goeker M."/>
        </authorList>
    </citation>
    <scope>NUCLEOTIDE SEQUENCE [LARGE SCALE GENOMIC DNA]</scope>
    <source>
        <strain evidence="1 2">DSM 103736</strain>
    </source>
</reference>
<dbReference type="PIRSF" id="PIRSF004982">
    <property type="entry name" value="SlP"/>
    <property type="match status" value="1"/>
</dbReference>
<accession>A0A370R4K0</accession>
<dbReference type="InterPro" id="IPR004658">
    <property type="entry name" value="OMP_Slp"/>
</dbReference>
<dbReference type="PROSITE" id="PS51257">
    <property type="entry name" value="PROKAR_LIPOPROTEIN"/>
    <property type="match status" value="1"/>
</dbReference>
<dbReference type="Pfam" id="PF03843">
    <property type="entry name" value="Slp"/>
    <property type="match status" value="1"/>
</dbReference>
<dbReference type="EMBL" id="QRAP01000001">
    <property type="protein sequence ID" value="RDK97351.1"/>
    <property type="molecule type" value="Genomic_DNA"/>
</dbReference>
<dbReference type="GO" id="GO:0019867">
    <property type="term" value="C:outer membrane"/>
    <property type="evidence" value="ECO:0007669"/>
    <property type="project" value="InterPro"/>
</dbReference>
<sequence>MALFTRIRSVFVMIALSGPLLLTGCVSVPDSIKGASQNIEQNFARVHASPQSFVGWEARFGGTVVNVVNQKEGTMLEIAVSPLDEGARPILGSSSEGRLIAKTPLFLDPVDFKNRLVTVVGKITGSVDGKIGQTPYTYVTLDISGYQRWRLAQQVVLPPQPGPWGYGPGPGWHGQGWGPYWGPGWGWYNPGPAQIHTYVTQ</sequence>
<protein>
    <submittedName>
        <fullName evidence="1">Outer membrane lipoprotein</fullName>
    </submittedName>
</protein>
<dbReference type="RefSeq" id="WP_115457076.1">
    <property type="nucleotide sequence ID" value="NZ_QRAP01000001.1"/>
</dbReference>
<proteinExistence type="predicted"/>
<name>A0A370R4K0_9GAMM</name>
<dbReference type="NCBIfam" id="TIGR00752">
    <property type="entry name" value="slp"/>
    <property type="match status" value="1"/>
</dbReference>
<dbReference type="AlphaFoldDB" id="A0A370R4K0"/>
<comment type="caution">
    <text evidence="1">The sequence shown here is derived from an EMBL/GenBank/DDBJ whole genome shotgun (WGS) entry which is preliminary data.</text>
</comment>